<accession>A0AAW1NGQ9</accession>
<proteinExistence type="inferred from homology"/>
<sequence>MVAAKLMPTASSFVPRAGDVRTKLTYALQPAGGAEAYFINGAQEASTNVVHEDYDTLVRDIRNFAPECTLAGAGFQLTSLSSPELEWTDEAQVKQKFYPVAEQVIKRATGASRVFIFDHTLRQGIAKHDDKQLCDPKAMGDPKKRPPIPRIHTDFSEKSGPQRLKATLPDEAEKLSQSRYAIIQLWRPLVGPVTESPLAVIDVRSLSPEDMMELRMEVPASDPRARVLGTASYIYIPKYNKNHRPYYVHTVLTYPLPAPEGSTLYYSSAKGVANPSTNVSHKDYEVVVRDMRSAPESLTLAEAGFQLDSLTAPEIPWTDEAEIREKFYPVAEEVIKRATGASRVLPFDYVVRKGFAKHSLAELKDPKAMAQKIRQPNPRVHTDFTEKSGPMRLHQILPDEADKLSKARYAIIQLWRPLVGPVTESPFALIDARSVEPDDLQELRLEMQSDDPRTNSIGVVSYIYAPKHNQNHRPYYVSNMTTEEVLLFKGFDTRTDLPRFVPHAGFRLPDTADGLPPRESIELRALAFWDEE</sequence>
<name>A0AAW1NGQ9_9CHLO</name>
<evidence type="ECO:0000313" key="3">
    <source>
        <dbReference type="EMBL" id="KAK9786389.1"/>
    </source>
</evidence>
<reference evidence="3 4" key="1">
    <citation type="journal article" date="2024" name="Nat. Commun.">
        <title>Phylogenomics reveals the evolutionary origins of lichenization in chlorophyte algae.</title>
        <authorList>
            <person name="Puginier C."/>
            <person name="Libourel C."/>
            <person name="Otte J."/>
            <person name="Skaloud P."/>
            <person name="Haon M."/>
            <person name="Grisel S."/>
            <person name="Petersen M."/>
            <person name="Berrin J.G."/>
            <person name="Delaux P.M."/>
            <person name="Dal Grande F."/>
            <person name="Keller J."/>
        </authorList>
    </citation>
    <scope>NUCLEOTIDE SEQUENCE [LARGE SCALE GENOMIC DNA]</scope>
    <source>
        <strain evidence="3 4">SAG 2036</strain>
    </source>
</reference>
<dbReference type="GO" id="GO:0016491">
    <property type="term" value="F:oxidoreductase activity"/>
    <property type="evidence" value="ECO:0007669"/>
    <property type="project" value="InterPro"/>
</dbReference>
<feature type="compositionally biased region" description="Basic and acidic residues" evidence="2">
    <location>
        <begin position="128"/>
        <end position="144"/>
    </location>
</feature>
<dbReference type="EMBL" id="JALJOQ010000274">
    <property type="protein sequence ID" value="KAK9786389.1"/>
    <property type="molecule type" value="Genomic_DNA"/>
</dbReference>
<evidence type="ECO:0000256" key="2">
    <source>
        <dbReference type="SAM" id="MobiDB-lite"/>
    </source>
</evidence>
<comment type="caution">
    <text evidence="3">The sequence shown here is derived from an EMBL/GenBank/DDBJ whole genome shotgun (WGS) entry which is preliminary data.</text>
</comment>
<dbReference type="Proteomes" id="UP001465755">
    <property type="component" value="Unassembled WGS sequence"/>
</dbReference>
<dbReference type="NCBIfam" id="NF041278">
    <property type="entry name" value="CmcJ_NvfI_EfuI"/>
    <property type="match status" value="2"/>
</dbReference>
<protein>
    <submittedName>
        <fullName evidence="3">Uncharacterized protein</fullName>
    </submittedName>
</protein>
<dbReference type="AlphaFoldDB" id="A0AAW1NGQ9"/>
<organism evidence="3 4">
    <name type="scientific">Symbiochloris irregularis</name>
    <dbReference type="NCBI Taxonomy" id="706552"/>
    <lineage>
        <taxon>Eukaryota</taxon>
        <taxon>Viridiplantae</taxon>
        <taxon>Chlorophyta</taxon>
        <taxon>core chlorophytes</taxon>
        <taxon>Trebouxiophyceae</taxon>
        <taxon>Trebouxiales</taxon>
        <taxon>Trebouxiaceae</taxon>
        <taxon>Symbiochloris</taxon>
    </lineage>
</organism>
<dbReference type="PANTHER" id="PTHR34598:SF3">
    <property type="entry name" value="OXIDOREDUCTASE AN1597"/>
    <property type="match status" value="1"/>
</dbReference>
<feature type="region of interest" description="Disordered" evidence="2">
    <location>
        <begin position="128"/>
        <end position="161"/>
    </location>
</feature>
<evidence type="ECO:0000256" key="1">
    <source>
        <dbReference type="ARBA" id="ARBA00023604"/>
    </source>
</evidence>
<dbReference type="PANTHER" id="PTHR34598">
    <property type="entry name" value="BLL6449 PROTEIN"/>
    <property type="match status" value="1"/>
</dbReference>
<comment type="similarity">
    <text evidence="1">Belongs to the asaB hydroxylase/desaturase family.</text>
</comment>
<gene>
    <name evidence="3" type="ORF">WJX73_008740</name>
</gene>
<dbReference type="InterPro" id="IPR044053">
    <property type="entry name" value="AsaB-like"/>
</dbReference>
<keyword evidence="4" id="KW-1185">Reference proteome</keyword>
<evidence type="ECO:0000313" key="4">
    <source>
        <dbReference type="Proteomes" id="UP001465755"/>
    </source>
</evidence>